<evidence type="ECO:0000256" key="6">
    <source>
        <dbReference type="ARBA" id="ARBA00022807"/>
    </source>
</evidence>
<evidence type="ECO:0000313" key="9">
    <source>
        <dbReference type="EMBL" id="CAK7947439.1"/>
    </source>
</evidence>
<evidence type="ECO:0000256" key="4">
    <source>
        <dbReference type="ARBA" id="ARBA00022786"/>
    </source>
</evidence>
<comment type="catalytic activity">
    <reaction evidence="1">
        <text>Thiol-dependent hydrolysis of ester, thioester, amide, peptide and isopeptide bonds formed by the C-terminal Gly of ubiquitin (a 76-residue protein attached to proteins as an intracellular targeting signal).</text>
        <dbReference type="EC" id="3.4.19.12"/>
    </reaction>
</comment>
<keyword evidence="6" id="KW-0788">Thiol protease</keyword>
<evidence type="ECO:0000256" key="1">
    <source>
        <dbReference type="ARBA" id="ARBA00000707"/>
    </source>
</evidence>
<evidence type="ECO:0000256" key="2">
    <source>
        <dbReference type="ARBA" id="ARBA00012759"/>
    </source>
</evidence>
<feature type="region of interest" description="Disordered" evidence="7">
    <location>
        <begin position="101"/>
        <end position="164"/>
    </location>
</feature>
<dbReference type="Gene3D" id="3.10.20.90">
    <property type="entry name" value="Phosphatidylinositol 3-kinase Catalytic Subunit, Chain A, domain 1"/>
    <property type="match status" value="1"/>
</dbReference>
<sequence length="673" mass="73976">MWNVRLRGPRGKQMVLTIDPSARFKTFADLAANDLGLKATDQLTFRRGFPPRVIDVDGSALVKDVVVNNDTIVVDTSSTAVAAGRGVSVPVTTKTKRVDAKKKVAGKAPTGGAQTLKRPVSGTKKTPSRWKVAGTGHQLGTSLDDESSATVETERDDERDDERQRTYRRIRAINLTSKEDVETSLVNAVSGQSNDRKAKFFRAATKNAVEHQYELTLATARLNAALGHNFEIEELATSRRADGSAATLRVRFKETARKWKKETVDLLQKDELQAIVKYVLLSGGETGREMLKPFNMAQVSTRVFWSIARLYDGDVAVGLADLVPDEDWSFLDIRTRLMSAKAMEAKANEEYYTSWKQSRAKENGSTSQQPERKQGTKRSRPGLADEQKSEVGKIDPDVDKEVKREAAESKCAQTISALSEKEATPGTLRSAAAQAALSRYDRSSQTSAAVAAFLNEEGPTEECSRKQVVAEDGKEMVSEDEVEEAITVYCDSCRKARILSPGEAGKVKLDNDPWSCSYLAKIGRRGGCDEVDDEVAQLTGASIATWLQKVAVTTRQELADTSVDSAMHSLVNPSDPSAQVVREKLEKLIDEARLDEINDWMAELVGGTDLVQRLETQKLGTPADLVATPSDLVLEAASNTHTINMSIDIVSSWQTRAQKLVDEHPWLADWRTL</sequence>
<dbReference type="Proteomes" id="UP001162060">
    <property type="component" value="Unassembled WGS sequence"/>
</dbReference>
<dbReference type="AlphaFoldDB" id="A0AAV1VME7"/>
<evidence type="ECO:0000256" key="5">
    <source>
        <dbReference type="ARBA" id="ARBA00022801"/>
    </source>
</evidence>
<organism evidence="9 10">
    <name type="scientific">Peronospora matthiolae</name>
    <dbReference type="NCBI Taxonomy" id="2874970"/>
    <lineage>
        <taxon>Eukaryota</taxon>
        <taxon>Sar</taxon>
        <taxon>Stramenopiles</taxon>
        <taxon>Oomycota</taxon>
        <taxon>Peronosporomycetes</taxon>
        <taxon>Peronosporales</taxon>
        <taxon>Peronosporaceae</taxon>
        <taxon>Peronospora</taxon>
    </lineage>
</organism>
<reference evidence="9" key="1">
    <citation type="submission" date="2024-01" db="EMBL/GenBank/DDBJ databases">
        <authorList>
            <person name="Webb A."/>
        </authorList>
    </citation>
    <scope>NUCLEOTIDE SEQUENCE</scope>
    <source>
        <strain evidence="9">Pm1</strain>
    </source>
</reference>
<accession>A0AAV1VME7</accession>
<dbReference type="EMBL" id="CAKLBY020000378">
    <property type="protein sequence ID" value="CAK7947439.1"/>
    <property type="molecule type" value="Genomic_DNA"/>
</dbReference>
<evidence type="ECO:0000256" key="7">
    <source>
        <dbReference type="SAM" id="MobiDB-lite"/>
    </source>
</evidence>
<keyword evidence="5" id="KW-0378">Hydrolase</keyword>
<evidence type="ECO:0000256" key="3">
    <source>
        <dbReference type="ARBA" id="ARBA00022670"/>
    </source>
</evidence>
<dbReference type="EC" id="3.4.19.12" evidence="2"/>
<evidence type="ECO:0000259" key="8">
    <source>
        <dbReference type="Pfam" id="PF21403"/>
    </source>
</evidence>
<dbReference type="Pfam" id="PF21403">
    <property type="entry name" value="OTU1_UBXL"/>
    <property type="match status" value="1"/>
</dbReference>
<feature type="compositionally biased region" description="Basic and acidic residues" evidence="7">
    <location>
        <begin position="383"/>
        <end position="405"/>
    </location>
</feature>
<comment type="caution">
    <text evidence="9">The sequence shown here is derived from an EMBL/GenBank/DDBJ whole genome shotgun (WGS) entry which is preliminary data.</text>
</comment>
<name>A0AAV1VME7_9STRA</name>
<feature type="domain" description="OTU1 Ubl" evidence="8">
    <location>
        <begin position="4"/>
        <end position="54"/>
    </location>
</feature>
<gene>
    <name evidence="9" type="ORF">PM001_LOCUS32589</name>
</gene>
<protein>
    <recommendedName>
        <fullName evidence="2">ubiquitinyl hydrolase 1</fullName>
        <ecNumber evidence="2">3.4.19.12</ecNumber>
    </recommendedName>
</protein>
<proteinExistence type="predicted"/>
<dbReference type="InterPro" id="IPR048857">
    <property type="entry name" value="OTU1_Ubl"/>
</dbReference>
<keyword evidence="4" id="KW-0833">Ubl conjugation pathway</keyword>
<keyword evidence="3" id="KW-0645">Protease</keyword>
<feature type="region of interest" description="Disordered" evidence="7">
    <location>
        <begin position="353"/>
        <end position="405"/>
    </location>
</feature>
<evidence type="ECO:0000313" key="10">
    <source>
        <dbReference type="Proteomes" id="UP001162060"/>
    </source>
</evidence>